<feature type="region of interest" description="Disordered" evidence="2">
    <location>
        <begin position="65"/>
        <end position="89"/>
    </location>
</feature>
<dbReference type="EMBL" id="PDUD01000025">
    <property type="protein sequence ID" value="PHN04465.1"/>
    <property type="molecule type" value="Genomic_DNA"/>
</dbReference>
<comment type="caution">
    <text evidence="3">The sequence shown here is derived from an EMBL/GenBank/DDBJ whole genome shotgun (WGS) entry which is preliminary data.</text>
</comment>
<dbReference type="Pfam" id="PF01809">
    <property type="entry name" value="YidD"/>
    <property type="match status" value="1"/>
</dbReference>
<evidence type="ECO:0000313" key="4">
    <source>
        <dbReference type="Proteomes" id="UP000223913"/>
    </source>
</evidence>
<dbReference type="Proteomes" id="UP000223913">
    <property type="component" value="Unassembled WGS sequence"/>
</dbReference>
<dbReference type="AlphaFoldDB" id="A0A2D0N7K2"/>
<organism evidence="3 4">
    <name type="scientific">Flavilitoribacter nigricans (strain ATCC 23147 / DSM 23189 / NBRC 102662 / NCIMB 1420 / SS-2)</name>
    <name type="common">Lewinella nigricans</name>
    <dbReference type="NCBI Taxonomy" id="1122177"/>
    <lineage>
        <taxon>Bacteria</taxon>
        <taxon>Pseudomonadati</taxon>
        <taxon>Bacteroidota</taxon>
        <taxon>Saprospiria</taxon>
        <taxon>Saprospirales</taxon>
        <taxon>Lewinellaceae</taxon>
        <taxon>Flavilitoribacter</taxon>
    </lineage>
</organism>
<evidence type="ECO:0000256" key="1">
    <source>
        <dbReference type="HAMAP-Rule" id="MF_00386"/>
    </source>
</evidence>
<protein>
    <recommendedName>
        <fullName evidence="1">Putative membrane protein insertion efficiency factor</fullName>
    </recommendedName>
</protein>
<keyword evidence="1" id="KW-1003">Cell membrane</keyword>
<comment type="subcellular location">
    <subcellularLocation>
        <location evidence="1">Cell membrane</location>
        <topology evidence="1">Peripheral membrane protein</topology>
        <orientation evidence="1">Cytoplasmic side</orientation>
    </subcellularLocation>
</comment>
<proteinExistence type="inferred from homology"/>
<dbReference type="GO" id="GO:0005886">
    <property type="term" value="C:plasma membrane"/>
    <property type="evidence" value="ECO:0007669"/>
    <property type="project" value="UniProtKB-SubCell"/>
</dbReference>
<evidence type="ECO:0000313" key="3">
    <source>
        <dbReference type="EMBL" id="PHN04465.1"/>
    </source>
</evidence>
<gene>
    <name evidence="3" type="ORF">CRP01_20875</name>
</gene>
<dbReference type="InterPro" id="IPR002696">
    <property type="entry name" value="Membr_insert_effic_factor_YidD"/>
</dbReference>
<comment type="similarity">
    <text evidence="1">Belongs to the UPF0161 family.</text>
</comment>
<dbReference type="PANTHER" id="PTHR33383">
    <property type="entry name" value="MEMBRANE PROTEIN INSERTION EFFICIENCY FACTOR-RELATED"/>
    <property type="match status" value="1"/>
</dbReference>
<name>A0A2D0N7K2_FLAN2</name>
<sequence length="89" mass="10157">MKKLFQKILILPIRFYQAAISPLLGPKCRFQPTCSHYMVQAIEEWGPIKGVWLGLKRIGKCHPWGPHGYDPVPKKEKNEPTGMGKSKQV</sequence>
<keyword evidence="4" id="KW-1185">Reference proteome</keyword>
<evidence type="ECO:0000256" key="2">
    <source>
        <dbReference type="SAM" id="MobiDB-lite"/>
    </source>
</evidence>
<comment type="function">
    <text evidence="1">Could be involved in insertion of integral membrane proteins into the membrane.</text>
</comment>
<dbReference type="PANTHER" id="PTHR33383:SF1">
    <property type="entry name" value="MEMBRANE PROTEIN INSERTION EFFICIENCY FACTOR-RELATED"/>
    <property type="match status" value="1"/>
</dbReference>
<accession>A0A2D0N7K2</accession>
<dbReference type="SMART" id="SM01234">
    <property type="entry name" value="Haemolytic"/>
    <property type="match status" value="1"/>
</dbReference>
<dbReference type="HAMAP" id="MF_00386">
    <property type="entry name" value="UPF0161_YidD"/>
    <property type="match status" value="1"/>
</dbReference>
<dbReference type="NCBIfam" id="TIGR00278">
    <property type="entry name" value="membrane protein insertion efficiency factor YidD"/>
    <property type="match status" value="1"/>
</dbReference>
<keyword evidence="1" id="KW-0472">Membrane</keyword>
<dbReference type="RefSeq" id="WP_099152038.1">
    <property type="nucleotide sequence ID" value="NZ_PDUD01000025.1"/>
</dbReference>
<dbReference type="OrthoDB" id="9801753at2"/>
<reference evidence="3 4" key="1">
    <citation type="submission" date="2017-10" db="EMBL/GenBank/DDBJ databases">
        <title>The draft genome sequence of Lewinella nigricans NBRC 102662.</title>
        <authorList>
            <person name="Wang K."/>
        </authorList>
    </citation>
    <scope>NUCLEOTIDE SEQUENCE [LARGE SCALE GENOMIC DNA]</scope>
    <source>
        <strain evidence="3 4">NBRC 102662</strain>
    </source>
</reference>